<name>A0A2G3E6K7_9FIRM</name>
<dbReference type="GO" id="GO:0015628">
    <property type="term" value="P:protein secretion by the type II secretion system"/>
    <property type="evidence" value="ECO:0007669"/>
    <property type="project" value="TreeGrafter"/>
</dbReference>
<dbReference type="AlphaFoldDB" id="A0A2G3E6K7"/>
<dbReference type="InterPro" id="IPR010994">
    <property type="entry name" value="RuvA_2-like"/>
</dbReference>
<dbReference type="NCBIfam" id="TIGR00426">
    <property type="entry name" value="competence protein ComEA helix-hairpin-helix repeat region"/>
    <property type="match status" value="1"/>
</dbReference>
<dbReference type="SUPFAM" id="SSF47781">
    <property type="entry name" value="RuvA domain 2-like"/>
    <property type="match status" value="1"/>
</dbReference>
<dbReference type="PANTHER" id="PTHR21180:SF32">
    <property type="entry name" value="ENDONUCLEASE_EXONUCLEASE_PHOSPHATASE FAMILY DOMAIN-CONTAINING PROTEIN 1"/>
    <property type="match status" value="1"/>
</dbReference>
<keyword evidence="3" id="KW-1185">Reference proteome</keyword>
<dbReference type="GO" id="GO:0006281">
    <property type="term" value="P:DNA repair"/>
    <property type="evidence" value="ECO:0007669"/>
    <property type="project" value="InterPro"/>
</dbReference>
<dbReference type="Pfam" id="PF10531">
    <property type="entry name" value="SLBB"/>
    <property type="match status" value="1"/>
</dbReference>
<proteinExistence type="predicted"/>
<comment type="caution">
    <text evidence="2">The sequence shown here is derived from an EMBL/GenBank/DDBJ whole genome shotgun (WGS) entry which is preliminary data.</text>
</comment>
<evidence type="ECO:0000313" key="3">
    <source>
        <dbReference type="Proteomes" id="UP000224563"/>
    </source>
</evidence>
<accession>A0A2G3E6K7</accession>
<dbReference type="PROSITE" id="PS51257">
    <property type="entry name" value="PROKAR_LIPOPROTEIN"/>
    <property type="match status" value="1"/>
</dbReference>
<organism evidence="2 3">
    <name type="scientific">Agathobacter ruminis</name>
    <dbReference type="NCBI Taxonomy" id="1712665"/>
    <lineage>
        <taxon>Bacteria</taxon>
        <taxon>Bacillati</taxon>
        <taxon>Bacillota</taxon>
        <taxon>Clostridia</taxon>
        <taxon>Lachnospirales</taxon>
        <taxon>Lachnospiraceae</taxon>
        <taxon>Agathobacter</taxon>
    </lineage>
</organism>
<dbReference type="InterPro" id="IPR019554">
    <property type="entry name" value="Soluble_ligand-bd"/>
</dbReference>
<reference evidence="2 3" key="2">
    <citation type="submission" date="2017-10" db="EMBL/GenBank/DDBJ databases">
        <authorList>
            <person name="Banno H."/>
            <person name="Chua N.-H."/>
        </authorList>
    </citation>
    <scope>NUCLEOTIDE SEQUENCE [LARGE SCALE GENOMIC DNA]</scope>
    <source>
        <strain evidence="2 3">JK623</strain>
    </source>
</reference>
<dbReference type="GO" id="GO:0003677">
    <property type="term" value="F:DNA binding"/>
    <property type="evidence" value="ECO:0007669"/>
    <property type="project" value="InterPro"/>
</dbReference>
<protein>
    <submittedName>
        <fullName evidence="2">Competence protein ComEA</fullName>
    </submittedName>
</protein>
<dbReference type="GO" id="GO:0015627">
    <property type="term" value="C:type II protein secretion system complex"/>
    <property type="evidence" value="ECO:0007669"/>
    <property type="project" value="TreeGrafter"/>
</dbReference>
<dbReference type="PANTHER" id="PTHR21180">
    <property type="entry name" value="ENDONUCLEASE/EXONUCLEASE/PHOSPHATASE FAMILY DOMAIN-CONTAINING PROTEIN 1"/>
    <property type="match status" value="1"/>
</dbReference>
<dbReference type="Gene3D" id="1.10.150.310">
    <property type="entry name" value="Tex RuvX-like domain-like"/>
    <property type="match status" value="1"/>
</dbReference>
<feature type="domain" description="Helix-hairpin-helix DNA-binding motif class 1" evidence="1">
    <location>
        <begin position="130"/>
        <end position="149"/>
    </location>
</feature>
<dbReference type="RefSeq" id="WP_099385340.1">
    <property type="nucleotide sequence ID" value="NZ_JANSWH010000066.1"/>
</dbReference>
<dbReference type="Pfam" id="PF12836">
    <property type="entry name" value="HHH_3"/>
    <property type="match status" value="1"/>
</dbReference>
<dbReference type="InterPro" id="IPR004509">
    <property type="entry name" value="Competence_ComEA_HhH"/>
</dbReference>
<gene>
    <name evidence="2" type="ORF">CSX02_01320</name>
</gene>
<evidence type="ECO:0000313" key="2">
    <source>
        <dbReference type="EMBL" id="PHU38810.1"/>
    </source>
</evidence>
<sequence>MKLNSTVTFVAAFSLLLIGCGREQKMVLDHVDTEKSTMVIEETSTKIFVYICGAVQKPGVYEMPENARVCDLIRCAGGFCENAKEDYYNQAELLFDGEKVYIPTEDEFIQNESQVSTDSGKVNINLADSTELMTIPGIGATKAAAIVAYREANGKFQHIEDIVNVSGIGDSTYQNMKDYITIS</sequence>
<dbReference type="EMBL" id="PDYG01000003">
    <property type="protein sequence ID" value="PHU38810.1"/>
    <property type="molecule type" value="Genomic_DNA"/>
</dbReference>
<feature type="domain" description="Helix-hairpin-helix DNA-binding motif class 1" evidence="1">
    <location>
        <begin position="160"/>
        <end position="179"/>
    </location>
</feature>
<reference evidence="2 3" key="1">
    <citation type="submission" date="2017-10" db="EMBL/GenBank/DDBJ databases">
        <title>Resolving the taxonomy of Roseburia spp., Eubacterium rectale and Agathobacter spp. through phylogenomic analysis.</title>
        <authorList>
            <person name="Sheridan P.O."/>
            <person name="Walker A.W."/>
            <person name="Duncan S.H."/>
            <person name="Scott K.P."/>
            <person name="Toole P.W.O."/>
            <person name="Luis P."/>
            <person name="Flint H.J."/>
        </authorList>
    </citation>
    <scope>NUCLEOTIDE SEQUENCE [LARGE SCALE GENOMIC DNA]</scope>
    <source>
        <strain evidence="2 3">JK623</strain>
    </source>
</reference>
<dbReference type="InterPro" id="IPR003583">
    <property type="entry name" value="Hlx-hairpin-Hlx_DNA-bd_motif"/>
</dbReference>
<dbReference type="Gene3D" id="3.10.560.10">
    <property type="entry name" value="Outer membrane lipoprotein wza domain like"/>
    <property type="match status" value="1"/>
</dbReference>
<dbReference type="Proteomes" id="UP000224563">
    <property type="component" value="Unassembled WGS sequence"/>
</dbReference>
<dbReference type="SMART" id="SM00278">
    <property type="entry name" value="HhH1"/>
    <property type="match status" value="2"/>
</dbReference>
<evidence type="ECO:0000259" key="1">
    <source>
        <dbReference type="SMART" id="SM00278"/>
    </source>
</evidence>
<dbReference type="InterPro" id="IPR051675">
    <property type="entry name" value="Endo/Exo/Phosphatase_dom_1"/>
</dbReference>